<evidence type="ECO:0000256" key="3">
    <source>
        <dbReference type="ARBA" id="ARBA00010980"/>
    </source>
</evidence>
<evidence type="ECO:0000313" key="12">
    <source>
        <dbReference type="Proteomes" id="UP000001514"/>
    </source>
</evidence>
<evidence type="ECO:0000256" key="9">
    <source>
        <dbReference type="RuleBase" id="RU361123"/>
    </source>
</evidence>
<comment type="catalytic activity">
    <reaction evidence="1 9">
        <text>Eliminative cleavage of (1-&gt;4)-alpha-D-galacturonan to give oligosaccharides with 4-deoxy-alpha-D-galact-4-enuronosyl groups at their non-reducing ends.</text>
        <dbReference type="EC" id="4.2.2.2"/>
    </reaction>
</comment>
<dbReference type="SMART" id="SM00656">
    <property type="entry name" value="Amb_all"/>
    <property type="match status" value="1"/>
</dbReference>
<dbReference type="GO" id="GO:0030570">
    <property type="term" value="F:pectate lyase activity"/>
    <property type="evidence" value="ECO:0000318"/>
    <property type="project" value="GO_Central"/>
</dbReference>
<feature type="domain" description="Pectate lyase" evidence="10">
    <location>
        <begin position="146"/>
        <end position="343"/>
    </location>
</feature>
<dbReference type="STRING" id="88036.D8SG06"/>
<dbReference type="GO" id="GO:0046872">
    <property type="term" value="F:metal ion binding"/>
    <property type="evidence" value="ECO:0007669"/>
    <property type="project" value="UniProtKB-KW"/>
</dbReference>
<dbReference type="PRINTS" id="PR00807">
    <property type="entry name" value="AMBALLERGEN"/>
</dbReference>
<dbReference type="GO" id="GO:0045490">
    <property type="term" value="P:pectin catabolic process"/>
    <property type="evidence" value="ECO:0007669"/>
    <property type="project" value="UniProtKB-UniPathway"/>
</dbReference>
<dbReference type="AlphaFoldDB" id="D8SG06"/>
<keyword evidence="8 9" id="KW-0456">Lyase</keyword>
<gene>
    <name evidence="11" type="ORF">SELMODRAFT_421674</name>
</gene>
<dbReference type="OrthoDB" id="1637350at2759"/>
<reference evidence="11 12" key="1">
    <citation type="journal article" date="2011" name="Science">
        <title>The Selaginella genome identifies genetic changes associated with the evolution of vascular plants.</title>
        <authorList>
            <person name="Banks J.A."/>
            <person name="Nishiyama T."/>
            <person name="Hasebe M."/>
            <person name="Bowman J.L."/>
            <person name="Gribskov M."/>
            <person name="dePamphilis C."/>
            <person name="Albert V.A."/>
            <person name="Aono N."/>
            <person name="Aoyama T."/>
            <person name="Ambrose B.A."/>
            <person name="Ashton N.W."/>
            <person name="Axtell M.J."/>
            <person name="Barker E."/>
            <person name="Barker M.S."/>
            <person name="Bennetzen J.L."/>
            <person name="Bonawitz N.D."/>
            <person name="Chapple C."/>
            <person name="Cheng C."/>
            <person name="Correa L.G."/>
            <person name="Dacre M."/>
            <person name="DeBarry J."/>
            <person name="Dreyer I."/>
            <person name="Elias M."/>
            <person name="Engstrom E.M."/>
            <person name="Estelle M."/>
            <person name="Feng L."/>
            <person name="Finet C."/>
            <person name="Floyd S.K."/>
            <person name="Frommer W.B."/>
            <person name="Fujita T."/>
            <person name="Gramzow L."/>
            <person name="Gutensohn M."/>
            <person name="Harholt J."/>
            <person name="Hattori M."/>
            <person name="Heyl A."/>
            <person name="Hirai T."/>
            <person name="Hiwatashi Y."/>
            <person name="Ishikawa M."/>
            <person name="Iwata M."/>
            <person name="Karol K.G."/>
            <person name="Koehler B."/>
            <person name="Kolukisaoglu U."/>
            <person name="Kubo M."/>
            <person name="Kurata T."/>
            <person name="Lalonde S."/>
            <person name="Li K."/>
            <person name="Li Y."/>
            <person name="Litt A."/>
            <person name="Lyons E."/>
            <person name="Manning G."/>
            <person name="Maruyama T."/>
            <person name="Michael T.P."/>
            <person name="Mikami K."/>
            <person name="Miyazaki S."/>
            <person name="Morinaga S."/>
            <person name="Murata T."/>
            <person name="Mueller-Roeber B."/>
            <person name="Nelson D.R."/>
            <person name="Obara M."/>
            <person name="Oguri Y."/>
            <person name="Olmstead R.G."/>
            <person name="Onodera N."/>
            <person name="Petersen B.L."/>
            <person name="Pils B."/>
            <person name="Prigge M."/>
            <person name="Rensing S.A."/>
            <person name="Riano-Pachon D.M."/>
            <person name="Roberts A.W."/>
            <person name="Sato Y."/>
            <person name="Scheller H.V."/>
            <person name="Schulz B."/>
            <person name="Schulz C."/>
            <person name="Shakirov E.V."/>
            <person name="Shibagaki N."/>
            <person name="Shinohara N."/>
            <person name="Shippen D.E."/>
            <person name="Soerensen I."/>
            <person name="Sotooka R."/>
            <person name="Sugimoto N."/>
            <person name="Sugita M."/>
            <person name="Sumikawa N."/>
            <person name="Tanurdzic M."/>
            <person name="Theissen G."/>
            <person name="Ulvskov P."/>
            <person name="Wakazuki S."/>
            <person name="Weng J.K."/>
            <person name="Willats W.W."/>
            <person name="Wipf D."/>
            <person name="Wolf P.G."/>
            <person name="Yang L."/>
            <person name="Zimmer A.D."/>
            <person name="Zhu Q."/>
            <person name="Mitros T."/>
            <person name="Hellsten U."/>
            <person name="Loque D."/>
            <person name="Otillar R."/>
            <person name="Salamov A."/>
            <person name="Schmutz J."/>
            <person name="Shapiro H."/>
            <person name="Lindquist E."/>
            <person name="Lucas S."/>
            <person name="Rokhsar D."/>
            <person name="Grigoriev I.V."/>
        </authorList>
    </citation>
    <scope>NUCLEOTIDE SEQUENCE [LARGE SCALE GENOMIC DNA]</scope>
</reference>
<organism evidence="12">
    <name type="scientific">Selaginella moellendorffii</name>
    <name type="common">Spikemoss</name>
    <dbReference type="NCBI Taxonomy" id="88036"/>
    <lineage>
        <taxon>Eukaryota</taxon>
        <taxon>Viridiplantae</taxon>
        <taxon>Streptophyta</taxon>
        <taxon>Embryophyta</taxon>
        <taxon>Tracheophyta</taxon>
        <taxon>Lycopodiopsida</taxon>
        <taxon>Selaginellales</taxon>
        <taxon>Selaginellaceae</taxon>
        <taxon>Selaginella</taxon>
    </lineage>
</organism>
<dbReference type="InterPro" id="IPR011050">
    <property type="entry name" value="Pectin_lyase_fold/virulence"/>
</dbReference>
<evidence type="ECO:0000259" key="10">
    <source>
        <dbReference type="SMART" id="SM00656"/>
    </source>
</evidence>
<comment type="pathway">
    <text evidence="2 9">Glycan metabolism; pectin degradation; 2-dehydro-3-deoxy-D-gluconate from pectin: step 2/5.</text>
</comment>
<dbReference type="InterPro" id="IPR045032">
    <property type="entry name" value="PEL"/>
</dbReference>
<sequence length="420" mass="45843">MDRPARILLLVLACCCASLFFPLAAASRALKDHRHQGFNASASASGAIDNPRGNGTQRREAFSLLGCGSSGNPIDDCWRCDSNWHNNRKRLAECAIGFGRNAIGGKNGEIYVVTDSSDDDPVNPKPGTLRYGVIQSEPLWIIFERDMSIRLSQELIVNSYKTIDGRGANVEIAHGPCITIQYVSHVIVHGIAVHDCKPGGPAMVRSSTTHFGWRTVSDGDGISIFGSNNIWVDHCTLARCTDGLIDAIMASTDITISNNHFSDHDKVMLLGHNDDYTADRAMQVTVAYNHFGQGLIERMPRCRHGYFHVVNNDYTEWRMYAIGGSANPTINAEGNRFFAGFNENSKEITKREYTEESIWKSWNWRSEGNLFLNGAYFITSGAGSGSVYGKASSLAAKPAAYVGELTLSAGALLCGIGFPC</sequence>
<protein>
    <recommendedName>
        <fullName evidence="4 9">Pectate lyase</fullName>
        <ecNumber evidence="4 9">4.2.2.2</ecNumber>
    </recommendedName>
</protein>
<dbReference type="UniPathway" id="UPA00545">
    <property type="reaction ID" value="UER00824"/>
</dbReference>
<dbReference type="Gene3D" id="2.160.20.10">
    <property type="entry name" value="Single-stranded right-handed beta-helix, Pectin lyase-like"/>
    <property type="match status" value="1"/>
</dbReference>
<dbReference type="InterPro" id="IPR002022">
    <property type="entry name" value="Pec_lyase"/>
</dbReference>
<dbReference type="PANTHER" id="PTHR31683:SF187">
    <property type="entry name" value="PECTATE LYASE 18-RELATED"/>
    <property type="match status" value="1"/>
</dbReference>
<evidence type="ECO:0000256" key="2">
    <source>
        <dbReference type="ARBA" id="ARBA00005220"/>
    </source>
</evidence>
<dbReference type="InterPro" id="IPR012334">
    <property type="entry name" value="Pectin_lyas_fold"/>
</dbReference>
<dbReference type="Gramene" id="EFJ16500">
    <property type="protein sequence ID" value="EFJ16500"/>
    <property type="gene ID" value="SELMODRAFT_421674"/>
</dbReference>
<evidence type="ECO:0000256" key="6">
    <source>
        <dbReference type="ARBA" id="ARBA00022729"/>
    </source>
</evidence>
<dbReference type="KEGG" id="smo:SELMODRAFT_421674"/>
<evidence type="ECO:0000256" key="5">
    <source>
        <dbReference type="ARBA" id="ARBA00022723"/>
    </source>
</evidence>
<name>D8SG06_SELML</name>
<dbReference type="eggNOG" id="ENOG502QQ5F">
    <property type="taxonomic scope" value="Eukaryota"/>
</dbReference>
<evidence type="ECO:0000256" key="8">
    <source>
        <dbReference type="ARBA" id="ARBA00023239"/>
    </source>
</evidence>
<evidence type="ECO:0000256" key="4">
    <source>
        <dbReference type="ARBA" id="ARBA00012272"/>
    </source>
</evidence>
<dbReference type="PANTHER" id="PTHR31683">
    <property type="entry name" value="PECTATE LYASE 18-RELATED"/>
    <property type="match status" value="1"/>
</dbReference>
<comment type="cofactor">
    <cofactor evidence="9">
        <name>Ca(2+)</name>
        <dbReference type="ChEBI" id="CHEBI:29108"/>
    </cofactor>
    <text evidence="9">Binds 1 Ca(2+) ion. Required for its activity.</text>
</comment>
<dbReference type="FunFam" id="2.160.20.10:FF:000009">
    <property type="entry name" value="Pectate lyase"/>
    <property type="match status" value="1"/>
</dbReference>
<dbReference type="Proteomes" id="UP000001514">
    <property type="component" value="Unassembled WGS sequence"/>
</dbReference>
<dbReference type="FunCoup" id="D8SG06">
    <property type="interactions" value="84"/>
</dbReference>
<dbReference type="EC" id="4.2.2.2" evidence="4 9"/>
<dbReference type="Pfam" id="PF00544">
    <property type="entry name" value="Pectate_lyase_4"/>
    <property type="match status" value="1"/>
</dbReference>
<keyword evidence="12" id="KW-1185">Reference proteome</keyword>
<keyword evidence="6 9" id="KW-0732">Signal</keyword>
<dbReference type="OMA" id="WIMFERD"/>
<evidence type="ECO:0000256" key="7">
    <source>
        <dbReference type="ARBA" id="ARBA00022837"/>
    </source>
</evidence>
<proteinExistence type="inferred from homology"/>
<comment type="similarity">
    <text evidence="3 9">Belongs to the polysaccharide lyase 1 family.</text>
</comment>
<feature type="signal peptide" evidence="9">
    <location>
        <begin position="1"/>
        <end position="26"/>
    </location>
</feature>
<dbReference type="InParanoid" id="D8SG06"/>
<dbReference type="SUPFAM" id="SSF51126">
    <property type="entry name" value="Pectin lyase-like"/>
    <property type="match status" value="1"/>
</dbReference>
<evidence type="ECO:0000256" key="1">
    <source>
        <dbReference type="ARBA" id="ARBA00000695"/>
    </source>
</evidence>
<keyword evidence="5 9" id="KW-0479">Metal-binding</keyword>
<dbReference type="HOGENOM" id="CLU_026608_0_1_1"/>
<evidence type="ECO:0000313" key="11">
    <source>
        <dbReference type="EMBL" id="EFJ16500.1"/>
    </source>
</evidence>
<accession>D8SG06</accession>
<dbReference type="InterPro" id="IPR018082">
    <property type="entry name" value="AmbAllergen"/>
</dbReference>
<dbReference type="EMBL" id="GL377618">
    <property type="protein sequence ID" value="EFJ16500.1"/>
    <property type="molecule type" value="Genomic_DNA"/>
</dbReference>
<keyword evidence="7 9" id="KW-0106">Calcium</keyword>
<feature type="chain" id="PRO_5005127342" description="Pectate lyase" evidence="9">
    <location>
        <begin position="27"/>
        <end position="420"/>
    </location>
</feature>